<feature type="region of interest" description="Disordered" evidence="1">
    <location>
        <begin position="1"/>
        <end position="22"/>
    </location>
</feature>
<accession>A0A4Q5N3N6</accession>
<proteinExistence type="predicted"/>
<evidence type="ECO:0000256" key="1">
    <source>
        <dbReference type="SAM" id="MobiDB-lite"/>
    </source>
</evidence>
<dbReference type="AlphaFoldDB" id="A0A4Q5N3N6"/>
<dbReference type="OrthoDB" id="3254844at2"/>
<keyword evidence="3" id="KW-1185">Reference proteome</keyword>
<evidence type="ECO:0000313" key="3">
    <source>
        <dbReference type="Proteomes" id="UP000293764"/>
    </source>
</evidence>
<protein>
    <recommendedName>
        <fullName evidence="4">AbiEi antitoxin C-terminal domain-containing protein</fullName>
    </recommendedName>
</protein>
<gene>
    <name evidence="2" type="ORF">EUA98_01215</name>
</gene>
<sequence length="218" mass="23393">MDRTVIGETARGSTALGPGAPNQTVPNNTALAWISRPPPAVPEWFDLREIGPVLWQTLLRDGLATHVWGDLAVPADRPPTPQIRARAVRGLVPPRGAVGRASAVWLHTGGVQPGRIDVLVAPQARRPGPHPLRSPHECVLPAEDVVVVGSLRVTTVERTAIDVARWVGEPGELIERLVRLADLDPARALDRLDALSGHRGVAEARTALQAALRDVRGR</sequence>
<name>A0A4Q5N3N6_9MICO</name>
<organism evidence="2 3">
    <name type="scientific">Pengzhenrongella frigida</name>
    <dbReference type="NCBI Taxonomy" id="1259133"/>
    <lineage>
        <taxon>Bacteria</taxon>
        <taxon>Bacillati</taxon>
        <taxon>Actinomycetota</taxon>
        <taxon>Actinomycetes</taxon>
        <taxon>Micrococcales</taxon>
        <taxon>Pengzhenrongella</taxon>
    </lineage>
</organism>
<dbReference type="Proteomes" id="UP000293764">
    <property type="component" value="Unassembled WGS sequence"/>
</dbReference>
<reference evidence="2 3" key="1">
    <citation type="submission" date="2019-01" db="EMBL/GenBank/DDBJ databases">
        <title>Novel species of Cellulomonas.</title>
        <authorList>
            <person name="Liu Q."/>
            <person name="Xin Y.-H."/>
        </authorList>
    </citation>
    <scope>NUCLEOTIDE SEQUENCE [LARGE SCALE GENOMIC DNA]</scope>
    <source>
        <strain evidence="2 3">HLT2-17</strain>
    </source>
</reference>
<evidence type="ECO:0008006" key="4">
    <source>
        <dbReference type="Google" id="ProtNLM"/>
    </source>
</evidence>
<comment type="caution">
    <text evidence="2">The sequence shown here is derived from an EMBL/GenBank/DDBJ whole genome shotgun (WGS) entry which is preliminary data.</text>
</comment>
<dbReference type="RefSeq" id="WP_130100838.1">
    <property type="nucleotide sequence ID" value="NZ_SDWW01000002.1"/>
</dbReference>
<dbReference type="EMBL" id="SDWW01000002">
    <property type="protein sequence ID" value="RYV52849.1"/>
    <property type="molecule type" value="Genomic_DNA"/>
</dbReference>
<evidence type="ECO:0000313" key="2">
    <source>
        <dbReference type="EMBL" id="RYV52849.1"/>
    </source>
</evidence>